<evidence type="ECO:0000256" key="1">
    <source>
        <dbReference type="ARBA" id="ARBA00006043"/>
    </source>
</evidence>
<dbReference type="EMBL" id="JBBPBN010000028">
    <property type="protein sequence ID" value="KAK9006788.1"/>
    <property type="molecule type" value="Genomic_DNA"/>
</dbReference>
<feature type="compositionally biased region" description="Polar residues" evidence="3">
    <location>
        <begin position="500"/>
        <end position="509"/>
    </location>
</feature>
<dbReference type="InterPro" id="IPR042299">
    <property type="entry name" value="Ufd1-like_Nn"/>
</dbReference>
<accession>A0ABR2R1Q1</accession>
<dbReference type="Pfam" id="PF03152">
    <property type="entry name" value="UFD1_N1"/>
    <property type="match status" value="1"/>
</dbReference>
<evidence type="ECO:0000313" key="7">
    <source>
        <dbReference type="Proteomes" id="UP001396334"/>
    </source>
</evidence>
<evidence type="ECO:0000259" key="5">
    <source>
        <dbReference type="Pfam" id="PF24842"/>
    </source>
</evidence>
<feature type="region of interest" description="Disordered" evidence="3">
    <location>
        <begin position="486"/>
        <end position="509"/>
    </location>
</feature>
<dbReference type="Gene3D" id="2.40.40.50">
    <property type="entry name" value="Ubiquitin fusion degradation protein UFD1, N-terminal domain"/>
    <property type="match status" value="1"/>
</dbReference>
<feature type="domain" description="Ubiquitin fusion degradation protein UFD1 N-terminal subdomain 1" evidence="4">
    <location>
        <begin position="106"/>
        <end position="201"/>
    </location>
</feature>
<feature type="region of interest" description="Disordered" evidence="3">
    <location>
        <begin position="436"/>
        <end position="455"/>
    </location>
</feature>
<sequence length="509" mass="58409">MEKSSESIDQLDDSNHPTDKLGESSHGSDEFGLDTRDCEHNVNEEDDLSEEINNDDDDDDNDGYDYDETYEFLLEEAEEDDCDWECDHQAEIDDWNRDYYNNSRLFEGDYRCLPLSACKKKHLDVGNKIIMPANALQPILENQIPMPLQFQIRNLSTGKVSHCGVFEFSGHEDDAVFMPDWMMENMQIQVGNYMYMKNEKLENATYIKLQPHSSDFIEISDPKAVLQENLRKFSCLTKGDTIMIRHRSRVFYINIVETGPADAVSLIDTDCEVDFAPPLDYEEHANPTPIESSLKEKQEEEAMEEPEFKILTSLDRKFDEEPCADSGYLSNKQSFTIQYEEEAAEKLKFKPFTGLARKLGENPYSELGSLSNKQLFTVQFETKESEEPKFKSLVYPARKMVDNPFSDVGFLSNKKLSITHPNEEETEKPKFKPFLGLSRKLGENPRSDLGSLTNKHLSVTVTNQSDLKKEQEDKTIQKPKFKPFIGLSKKLGENPRSDLGSLTNKHQPI</sequence>
<gene>
    <name evidence="6" type="ORF">V6N11_019120</name>
</gene>
<dbReference type="InterPro" id="IPR055417">
    <property type="entry name" value="UFD1_N1"/>
</dbReference>
<evidence type="ECO:0000256" key="2">
    <source>
        <dbReference type="ARBA" id="ARBA00022786"/>
    </source>
</evidence>
<dbReference type="PANTHER" id="PTHR12555">
    <property type="entry name" value="UBIQUITIN FUSION DEGRADATON PROTEIN 1"/>
    <property type="match status" value="1"/>
</dbReference>
<feature type="compositionally biased region" description="Acidic residues" evidence="3">
    <location>
        <begin position="44"/>
        <end position="64"/>
    </location>
</feature>
<proteinExistence type="inferred from homology"/>
<dbReference type="PANTHER" id="PTHR12555:SF13">
    <property type="entry name" value="UBIQUITIN RECOGNITION FACTOR IN ER-ASSOCIATED DEGRADATION PROTEIN 1"/>
    <property type="match status" value="1"/>
</dbReference>
<comment type="caution">
    <text evidence="6">The sequence shown here is derived from an EMBL/GenBank/DDBJ whole genome shotgun (WGS) entry which is preliminary data.</text>
</comment>
<comment type="similarity">
    <text evidence="1">Belongs to the UFD1 family.</text>
</comment>
<dbReference type="Gene3D" id="3.10.330.10">
    <property type="match status" value="1"/>
</dbReference>
<protein>
    <submittedName>
        <fullName evidence="6">Uncharacterized protein</fullName>
    </submittedName>
</protein>
<keyword evidence="2" id="KW-0833">Ubl conjugation pathway</keyword>
<dbReference type="Proteomes" id="UP001396334">
    <property type="component" value="Unassembled WGS sequence"/>
</dbReference>
<feature type="domain" description="Ubiquitin fusion degradation protein UFD1 N-terminal subdomain 2" evidence="5">
    <location>
        <begin position="204"/>
        <end position="278"/>
    </location>
</feature>
<name>A0ABR2R1Q1_9ROSI</name>
<evidence type="ECO:0000313" key="6">
    <source>
        <dbReference type="EMBL" id="KAK9006788.1"/>
    </source>
</evidence>
<feature type="compositionally biased region" description="Basic and acidic residues" evidence="3">
    <location>
        <begin position="13"/>
        <end position="43"/>
    </location>
</feature>
<dbReference type="Pfam" id="PF24842">
    <property type="entry name" value="UFD1_N2"/>
    <property type="match status" value="1"/>
</dbReference>
<keyword evidence="7" id="KW-1185">Reference proteome</keyword>
<feature type="region of interest" description="Disordered" evidence="3">
    <location>
        <begin position="1"/>
        <end position="64"/>
    </location>
</feature>
<evidence type="ECO:0000256" key="3">
    <source>
        <dbReference type="SAM" id="MobiDB-lite"/>
    </source>
</evidence>
<evidence type="ECO:0000259" key="4">
    <source>
        <dbReference type="Pfam" id="PF03152"/>
    </source>
</evidence>
<reference evidence="6 7" key="1">
    <citation type="journal article" date="2024" name="G3 (Bethesda)">
        <title>Genome assembly of Hibiscus sabdariffa L. provides insights into metabolisms of medicinal natural products.</title>
        <authorList>
            <person name="Kim T."/>
        </authorList>
    </citation>
    <scope>NUCLEOTIDE SEQUENCE [LARGE SCALE GENOMIC DNA]</scope>
    <source>
        <strain evidence="6">TK-2024</strain>
        <tissue evidence="6">Old leaves</tissue>
    </source>
</reference>
<organism evidence="6 7">
    <name type="scientific">Hibiscus sabdariffa</name>
    <name type="common">roselle</name>
    <dbReference type="NCBI Taxonomy" id="183260"/>
    <lineage>
        <taxon>Eukaryota</taxon>
        <taxon>Viridiplantae</taxon>
        <taxon>Streptophyta</taxon>
        <taxon>Embryophyta</taxon>
        <taxon>Tracheophyta</taxon>
        <taxon>Spermatophyta</taxon>
        <taxon>Magnoliopsida</taxon>
        <taxon>eudicotyledons</taxon>
        <taxon>Gunneridae</taxon>
        <taxon>Pentapetalae</taxon>
        <taxon>rosids</taxon>
        <taxon>malvids</taxon>
        <taxon>Malvales</taxon>
        <taxon>Malvaceae</taxon>
        <taxon>Malvoideae</taxon>
        <taxon>Hibiscus</taxon>
    </lineage>
</organism>
<dbReference type="InterPro" id="IPR004854">
    <property type="entry name" value="Ufd1-like"/>
</dbReference>
<dbReference type="InterPro" id="IPR055418">
    <property type="entry name" value="UFD1_N2"/>
</dbReference>